<feature type="compositionally biased region" description="Low complexity" evidence="1">
    <location>
        <begin position="29"/>
        <end position="48"/>
    </location>
</feature>
<gene>
    <name evidence="4" type="ORF">AO501_33055</name>
</gene>
<name>A0A0Q2RQH7_MYCGO</name>
<evidence type="ECO:0000256" key="2">
    <source>
        <dbReference type="SAM" id="SignalP"/>
    </source>
</evidence>
<keyword evidence="2" id="KW-0732">Signal</keyword>
<dbReference type="AlphaFoldDB" id="A0A0Q2RQH7"/>
<feature type="chain" id="PRO_5038675435" description="DUF5666 domain-containing protein" evidence="2">
    <location>
        <begin position="26"/>
        <end position="230"/>
    </location>
</feature>
<evidence type="ECO:0000259" key="3">
    <source>
        <dbReference type="Pfam" id="PF18914"/>
    </source>
</evidence>
<feature type="domain" description="DUF5666" evidence="3">
    <location>
        <begin position="148"/>
        <end position="211"/>
    </location>
</feature>
<proteinExistence type="predicted"/>
<protein>
    <recommendedName>
        <fullName evidence="3">DUF5666 domain-containing protein</fullName>
    </recommendedName>
</protein>
<accession>A0A0Q2RQH7</accession>
<sequence length="230" mass="22864">MTIWGGTLSSTRIAIAAVAAGLSLAACSSSHNSSPATSPSTVVASPTSGASAPPKGETQVRGLIASVAGNAVQVTQQSVTATVDFTGSTKITEVTNAALTDVTPGACVTARSKDEGQPAALVRVSQAVDGKCPQGKQPTTPGRHAPIQGTVASVNGNTITVNTSGAPQTVTVTDKTKYTEEGPAASQEIAQGKCITARGSENSGALQATSISLRQAANGKCPDGGSPHRR</sequence>
<evidence type="ECO:0000256" key="1">
    <source>
        <dbReference type="SAM" id="MobiDB-lite"/>
    </source>
</evidence>
<dbReference type="InterPro" id="IPR043724">
    <property type="entry name" value="DUF5666"/>
</dbReference>
<feature type="compositionally biased region" description="Polar residues" evidence="1">
    <location>
        <begin position="206"/>
        <end position="215"/>
    </location>
</feature>
<feature type="region of interest" description="Disordered" evidence="1">
    <location>
        <begin position="206"/>
        <end position="230"/>
    </location>
</feature>
<dbReference type="Proteomes" id="UP000051677">
    <property type="component" value="Unassembled WGS sequence"/>
</dbReference>
<dbReference type="EMBL" id="LKTM01000310">
    <property type="protein sequence ID" value="KQH77531.1"/>
    <property type="molecule type" value="Genomic_DNA"/>
</dbReference>
<dbReference type="Pfam" id="PF18914">
    <property type="entry name" value="DUF5666"/>
    <property type="match status" value="1"/>
</dbReference>
<feature type="region of interest" description="Disordered" evidence="1">
    <location>
        <begin position="29"/>
        <end position="57"/>
    </location>
</feature>
<feature type="signal peptide" evidence="2">
    <location>
        <begin position="1"/>
        <end position="25"/>
    </location>
</feature>
<evidence type="ECO:0000313" key="5">
    <source>
        <dbReference type="Proteomes" id="UP000051677"/>
    </source>
</evidence>
<reference evidence="4 5" key="1">
    <citation type="submission" date="2015-10" db="EMBL/GenBank/DDBJ databases">
        <title>Mycobacterium gordonae draft genome assembly.</title>
        <authorList>
            <person name="Ustinova V."/>
            <person name="Smirnova T."/>
            <person name="Blagodatskikh K."/>
            <person name="Varlamov D."/>
            <person name="Larionova E."/>
            <person name="Chernousova L."/>
        </authorList>
    </citation>
    <scope>NUCLEOTIDE SEQUENCE [LARGE SCALE GENOMIC DNA]</scope>
    <source>
        <strain evidence="4 5">CTRI 14-8773</strain>
    </source>
</reference>
<organism evidence="4 5">
    <name type="scientific">Mycobacterium gordonae</name>
    <dbReference type="NCBI Taxonomy" id="1778"/>
    <lineage>
        <taxon>Bacteria</taxon>
        <taxon>Bacillati</taxon>
        <taxon>Actinomycetota</taxon>
        <taxon>Actinomycetes</taxon>
        <taxon>Mycobacteriales</taxon>
        <taxon>Mycobacteriaceae</taxon>
        <taxon>Mycobacterium</taxon>
    </lineage>
</organism>
<comment type="caution">
    <text evidence="4">The sequence shown here is derived from an EMBL/GenBank/DDBJ whole genome shotgun (WGS) entry which is preliminary data.</text>
</comment>
<evidence type="ECO:0000313" key="4">
    <source>
        <dbReference type="EMBL" id="KQH77531.1"/>
    </source>
</evidence>
<dbReference type="STRING" id="1778.A9W97_30740"/>